<dbReference type="EMBL" id="CYRY02044607">
    <property type="protein sequence ID" value="VCX39637.1"/>
    <property type="molecule type" value="Genomic_DNA"/>
</dbReference>
<protein>
    <recommendedName>
        <fullName evidence="5">Coiled-coil domain-containing protein 125</fullName>
    </recommendedName>
</protein>
<proteinExistence type="predicted"/>
<keyword evidence="4" id="KW-1185">Reference proteome</keyword>
<feature type="non-terminal residue" evidence="3">
    <location>
        <position position="1"/>
    </location>
</feature>
<dbReference type="GO" id="GO:0005737">
    <property type="term" value="C:cytoplasm"/>
    <property type="evidence" value="ECO:0007669"/>
    <property type="project" value="TreeGrafter"/>
</dbReference>
<gene>
    <name evidence="3" type="ORF">BN2614_LOCUS3</name>
</gene>
<reference evidence="3 4" key="1">
    <citation type="submission" date="2018-10" db="EMBL/GenBank/DDBJ databases">
        <authorList>
            <person name="Ekblom R."/>
            <person name="Jareborg N."/>
        </authorList>
    </citation>
    <scope>NUCLEOTIDE SEQUENCE [LARGE SCALE GENOMIC DNA]</scope>
    <source>
        <tissue evidence="3">Muscle</tissue>
    </source>
</reference>
<dbReference type="PANTHER" id="PTHR28616:SF1">
    <property type="entry name" value="COILED-COIL DOMAIN-CONTAINING PROTEIN 125"/>
    <property type="match status" value="1"/>
</dbReference>
<evidence type="ECO:0000313" key="4">
    <source>
        <dbReference type="Proteomes" id="UP000269945"/>
    </source>
</evidence>
<accession>A0A9X9Q8N4</accession>
<feature type="region of interest" description="Disordered" evidence="2">
    <location>
        <begin position="24"/>
        <end position="49"/>
    </location>
</feature>
<evidence type="ECO:0000256" key="1">
    <source>
        <dbReference type="SAM" id="Coils"/>
    </source>
</evidence>
<dbReference type="Proteomes" id="UP000269945">
    <property type="component" value="Unassembled WGS sequence"/>
</dbReference>
<dbReference type="InterPro" id="IPR034608">
    <property type="entry name" value="CCDC125"/>
</dbReference>
<keyword evidence="1" id="KW-0175">Coiled coil</keyword>
<dbReference type="GO" id="GO:2000146">
    <property type="term" value="P:negative regulation of cell motility"/>
    <property type="evidence" value="ECO:0007669"/>
    <property type="project" value="TreeGrafter"/>
</dbReference>
<organism evidence="3 4">
    <name type="scientific">Gulo gulo</name>
    <name type="common">Wolverine</name>
    <name type="synonym">Gluton</name>
    <dbReference type="NCBI Taxonomy" id="48420"/>
    <lineage>
        <taxon>Eukaryota</taxon>
        <taxon>Metazoa</taxon>
        <taxon>Chordata</taxon>
        <taxon>Craniata</taxon>
        <taxon>Vertebrata</taxon>
        <taxon>Euteleostomi</taxon>
        <taxon>Mammalia</taxon>
        <taxon>Eutheria</taxon>
        <taxon>Laurasiatheria</taxon>
        <taxon>Carnivora</taxon>
        <taxon>Caniformia</taxon>
        <taxon>Musteloidea</taxon>
        <taxon>Mustelidae</taxon>
        <taxon>Guloninae</taxon>
        <taxon>Gulo</taxon>
    </lineage>
</organism>
<evidence type="ECO:0008006" key="5">
    <source>
        <dbReference type="Google" id="ProtNLM"/>
    </source>
</evidence>
<name>A0A9X9Q8N4_GULGU</name>
<comment type="caution">
    <text evidence="3">The sequence shown here is derived from an EMBL/GenBank/DDBJ whole genome shotgun (WGS) entry which is preliminary data.</text>
</comment>
<dbReference type="AlphaFoldDB" id="A0A9X9Q8N4"/>
<evidence type="ECO:0000313" key="3">
    <source>
        <dbReference type="EMBL" id="VCX39637.1"/>
    </source>
</evidence>
<dbReference type="GO" id="GO:0035024">
    <property type="term" value="P:negative regulation of Rho protein signal transduction"/>
    <property type="evidence" value="ECO:0007669"/>
    <property type="project" value="TreeGrafter"/>
</dbReference>
<feature type="coiled-coil region" evidence="1">
    <location>
        <begin position="89"/>
        <end position="178"/>
    </location>
</feature>
<evidence type="ECO:0000256" key="2">
    <source>
        <dbReference type="SAM" id="MobiDB-lite"/>
    </source>
</evidence>
<dbReference type="PANTHER" id="PTHR28616">
    <property type="entry name" value="COILED-COIL DOMAIN-CONTAINING PROTEIN 125"/>
    <property type="match status" value="1"/>
</dbReference>
<sequence>MAEGDLGYGLGRRPGSIYEVQVSHLSTSRKRSDGKNFSLSPFPGKGEERSGAIFQYSRHESLQDTYPEDYRTSHYRRQSSSDSNSELSNVELKQRLQATLEEVEFLKTELEASQRQLEGKEEALKILQSMAIFGKATSHTQMMLQKTMEQKRSLEKEINALQWEIEFDQNRLKNIEESWTQKYDRFVYSYSFSLEIFKVYI</sequence>